<dbReference type="Proteomes" id="UP000287033">
    <property type="component" value="Unassembled WGS sequence"/>
</dbReference>
<evidence type="ECO:0000256" key="5">
    <source>
        <dbReference type="ARBA" id="ARBA00023136"/>
    </source>
</evidence>
<evidence type="ECO:0000256" key="7">
    <source>
        <dbReference type="ARBA" id="ARBA00023180"/>
    </source>
</evidence>
<dbReference type="GO" id="GO:0098632">
    <property type="term" value="F:cell-cell adhesion mediator activity"/>
    <property type="evidence" value="ECO:0007669"/>
    <property type="project" value="InterPro"/>
</dbReference>
<dbReference type="InterPro" id="IPR013783">
    <property type="entry name" value="Ig-like_fold"/>
</dbReference>
<keyword evidence="3 10" id="KW-0732">Signal</keyword>
<feature type="domain" description="Ig-like" evidence="11">
    <location>
        <begin position="17"/>
        <end position="107"/>
    </location>
</feature>
<dbReference type="InterPro" id="IPR013106">
    <property type="entry name" value="Ig_V-set"/>
</dbReference>
<dbReference type="AlphaFoldDB" id="A0A401T5T7"/>
<dbReference type="InterPro" id="IPR007110">
    <property type="entry name" value="Ig-like_dom"/>
</dbReference>
<dbReference type="InterPro" id="IPR047164">
    <property type="entry name" value="OX2G-like"/>
</dbReference>
<dbReference type="InterPro" id="IPR003598">
    <property type="entry name" value="Ig_sub2"/>
</dbReference>
<dbReference type="GO" id="GO:0034113">
    <property type="term" value="P:heterotypic cell-cell adhesion"/>
    <property type="evidence" value="ECO:0007669"/>
    <property type="project" value="TreeGrafter"/>
</dbReference>
<dbReference type="GO" id="GO:0150079">
    <property type="term" value="P:negative regulation of neuroinflammatory response"/>
    <property type="evidence" value="ECO:0007669"/>
    <property type="project" value="TreeGrafter"/>
</dbReference>
<evidence type="ECO:0000256" key="1">
    <source>
        <dbReference type="ARBA" id="ARBA00004167"/>
    </source>
</evidence>
<evidence type="ECO:0000256" key="4">
    <source>
        <dbReference type="ARBA" id="ARBA00022989"/>
    </source>
</evidence>
<comment type="subcellular location">
    <subcellularLocation>
        <location evidence="1">Membrane</location>
        <topology evidence="1">Single-pass membrane protein</topology>
    </subcellularLocation>
</comment>
<feature type="chain" id="PRO_5019319204" description="Ig-like domain-containing protein" evidence="10">
    <location>
        <begin position="16"/>
        <end position="281"/>
    </location>
</feature>
<dbReference type="OrthoDB" id="8749387at2759"/>
<evidence type="ECO:0000313" key="12">
    <source>
        <dbReference type="EMBL" id="GCC38009.1"/>
    </source>
</evidence>
<evidence type="ECO:0000259" key="11">
    <source>
        <dbReference type="PROSITE" id="PS50835"/>
    </source>
</evidence>
<evidence type="ECO:0000256" key="9">
    <source>
        <dbReference type="SAM" id="Phobius"/>
    </source>
</evidence>
<evidence type="ECO:0000256" key="2">
    <source>
        <dbReference type="ARBA" id="ARBA00022692"/>
    </source>
</evidence>
<dbReference type="PROSITE" id="PS50835">
    <property type="entry name" value="IG_LIKE"/>
    <property type="match status" value="2"/>
</dbReference>
<evidence type="ECO:0000313" key="13">
    <source>
        <dbReference type="Proteomes" id="UP000287033"/>
    </source>
</evidence>
<keyword evidence="6" id="KW-1015">Disulfide bond</keyword>
<keyword evidence="4 9" id="KW-1133">Transmembrane helix</keyword>
<keyword evidence="13" id="KW-1185">Reference proteome</keyword>
<dbReference type="InterPro" id="IPR003599">
    <property type="entry name" value="Ig_sub"/>
</dbReference>
<feature type="signal peptide" evidence="10">
    <location>
        <begin position="1"/>
        <end position="15"/>
    </location>
</feature>
<dbReference type="PANTHER" id="PTHR46841">
    <property type="entry name" value="OX-2 MEMBRANE GLYCOPROTEIN"/>
    <property type="match status" value="1"/>
</dbReference>
<proteinExistence type="predicted"/>
<dbReference type="SUPFAM" id="SSF48726">
    <property type="entry name" value="Immunoglobulin"/>
    <property type="match status" value="2"/>
</dbReference>
<keyword evidence="7" id="KW-0325">Glycoprotein</keyword>
<dbReference type="GO" id="GO:0030424">
    <property type="term" value="C:axon"/>
    <property type="evidence" value="ECO:0007669"/>
    <property type="project" value="TreeGrafter"/>
</dbReference>
<dbReference type="Gene3D" id="2.60.40.10">
    <property type="entry name" value="Immunoglobulins"/>
    <property type="match status" value="2"/>
</dbReference>
<evidence type="ECO:0000256" key="8">
    <source>
        <dbReference type="ARBA" id="ARBA00023319"/>
    </source>
</evidence>
<dbReference type="GO" id="GO:0009986">
    <property type="term" value="C:cell surface"/>
    <property type="evidence" value="ECO:0007669"/>
    <property type="project" value="TreeGrafter"/>
</dbReference>
<dbReference type="STRING" id="137246.A0A401T5T7"/>
<comment type="caution">
    <text evidence="12">The sequence shown here is derived from an EMBL/GenBank/DDBJ whole genome shotgun (WGS) entry which is preliminary data.</text>
</comment>
<organism evidence="12 13">
    <name type="scientific">Chiloscyllium punctatum</name>
    <name type="common">Brownbanded bambooshark</name>
    <name type="synonym">Hemiscyllium punctatum</name>
    <dbReference type="NCBI Taxonomy" id="137246"/>
    <lineage>
        <taxon>Eukaryota</taxon>
        <taxon>Metazoa</taxon>
        <taxon>Chordata</taxon>
        <taxon>Craniata</taxon>
        <taxon>Vertebrata</taxon>
        <taxon>Chondrichthyes</taxon>
        <taxon>Elasmobranchii</taxon>
        <taxon>Galeomorphii</taxon>
        <taxon>Galeoidea</taxon>
        <taxon>Orectolobiformes</taxon>
        <taxon>Hemiscylliidae</taxon>
        <taxon>Chiloscyllium</taxon>
    </lineage>
</organism>
<evidence type="ECO:0000256" key="6">
    <source>
        <dbReference type="ARBA" id="ARBA00023157"/>
    </source>
</evidence>
<keyword evidence="5 9" id="KW-0472">Membrane</keyword>
<dbReference type="SMART" id="SM00406">
    <property type="entry name" value="IGv"/>
    <property type="match status" value="2"/>
</dbReference>
<name>A0A401T5T7_CHIPU</name>
<dbReference type="PANTHER" id="PTHR46841:SF7">
    <property type="entry name" value="IG-LIKE DOMAIN-CONTAINING PROTEIN"/>
    <property type="match status" value="1"/>
</dbReference>
<gene>
    <name evidence="12" type="ORF">chiPu_0016520</name>
</gene>
<dbReference type="InterPro" id="IPR036179">
    <property type="entry name" value="Ig-like_dom_sf"/>
</dbReference>
<reference evidence="12 13" key="1">
    <citation type="journal article" date="2018" name="Nat. Ecol. Evol.">
        <title>Shark genomes provide insights into elasmobranch evolution and the origin of vertebrates.</title>
        <authorList>
            <person name="Hara Y"/>
            <person name="Yamaguchi K"/>
            <person name="Onimaru K"/>
            <person name="Kadota M"/>
            <person name="Koyanagi M"/>
            <person name="Keeley SD"/>
            <person name="Tatsumi K"/>
            <person name="Tanaka K"/>
            <person name="Motone F"/>
            <person name="Kageyama Y"/>
            <person name="Nozu R"/>
            <person name="Adachi N"/>
            <person name="Nishimura O"/>
            <person name="Nakagawa R"/>
            <person name="Tanegashima C"/>
            <person name="Kiyatake I"/>
            <person name="Matsumoto R"/>
            <person name="Murakumo K"/>
            <person name="Nishida K"/>
            <person name="Terakita A"/>
            <person name="Kuratani S"/>
            <person name="Sato K"/>
            <person name="Hyodo S Kuraku.S."/>
        </authorList>
    </citation>
    <scope>NUCLEOTIDE SEQUENCE [LARGE SCALE GENOMIC DNA]</scope>
</reference>
<dbReference type="GO" id="GO:0016020">
    <property type="term" value="C:membrane"/>
    <property type="evidence" value="ECO:0007669"/>
    <property type="project" value="UniProtKB-SubCell"/>
</dbReference>
<sequence length="281" mass="31095">MKLFIVGLLVTVIDGNPPNVETEKTVTALLGGNVTFNCTSHFKDVVQVTWQRLRGQSKDNIATFSEKNGAYILESFSGRAAFIQSKLQESTLAVSGVMFEDEGCYKCIFTTFLAGHKTGTTCLIVLEKDVNVETQNITAVLGGNVTFSCTSYSKDIRQVTWQKLNGQSEDNIATFSETNGGNFSVPFSGRAVFKPTKVQVSTIILFGVRLEDEGCYQCIFNTSRTGQNIGKTCLTLHAHVSINSHHQIWIVVVLVAILTVVLVFSCHCYKKRRRQLRNCKT</sequence>
<keyword evidence="2 9" id="KW-0812">Transmembrane</keyword>
<dbReference type="GO" id="GO:0043025">
    <property type="term" value="C:neuronal cell body"/>
    <property type="evidence" value="ECO:0007669"/>
    <property type="project" value="TreeGrafter"/>
</dbReference>
<dbReference type="OMA" id="KCIVHHQ"/>
<feature type="transmembrane region" description="Helical" evidence="9">
    <location>
        <begin position="248"/>
        <end position="269"/>
    </location>
</feature>
<evidence type="ECO:0000256" key="10">
    <source>
        <dbReference type="SAM" id="SignalP"/>
    </source>
</evidence>
<evidence type="ECO:0000256" key="3">
    <source>
        <dbReference type="ARBA" id="ARBA00022729"/>
    </source>
</evidence>
<dbReference type="Pfam" id="PF07686">
    <property type="entry name" value="V-set"/>
    <property type="match status" value="2"/>
</dbReference>
<accession>A0A401T5T7</accession>
<keyword evidence="8" id="KW-0393">Immunoglobulin domain</keyword>
<feature type="domain" description="Ig-like" evidence="11">
    <location>
        <begin position="128"/>
        <end position="218"/>
    </location>
</feature>
<dbReference type="SMART" id="SM00408">
    <property type="entry name" value="IGc2"/>
    <property type="match status" value="2"/>
</dbReference>
<protein>
    <recommendedName>
        <fullName evidence="11">Ig-like domain-containing protein</fullName>
    </recommendedName>
</protein>
<dbReference type="EMBL" id="BEZZ01001095">
    <property type="protein sequence ID" value="GCC38009.1"/>
    <property type="molecule type" value="Genomic_DNA"/>
</dbReference>
<dbReference type="SMART" id="SM00409">
    <property type="entry name" value="IG"/>
    <property type="match status" value="2"/>
</dbReference>